<dbReference type="Gene3D" id="3.30.390.50">
    <property type="entry name" value="CO dehydrogenase flavoprotein, C-terminal domain"/>
    <property type="match status" value="1"/>
</dbReference>
<protein>
    <submittedName>
        <fullName evidence="5">Carbon monoxide dehydrogenase</fullName>
    </submittedName>
</protein>
<keyword evidence="6" id="KW-1185">Reference proteome</keyword>
<dbReference type="InterPro" id="IPR016167">
    <property type="entry name" value="FAD-bd_PCMH_sub1"/>
</dbReference>
<dbReference type="SUPFAM" id="SSF56176">
    <property type="entry name" value="FAD-binding/transporter-associated domain-like"/>
    <property type="match status" value="1"/>
</dbReference>
<dbReference type="PANTHER" id="PTHR42659">
    <property type="entry name" value="XANTHINE DEHYDROGENASE SUBUNIT C-RELATED"/>
    <property type="match status" value="1"/>
</dbReference>
<dbReference type="PANTHER" id="PTHR42659:SF2">
    <property type="entry name" value="XANTHINE DEHYDROGENASE SUBUNIT C-RELATED"/>
    <property type="match status" value="1"/>
</dbReference>
<dbReference type="Pfam" id="PF03450">
    <property type="entry name" value="CO_deh_flav_C"/>
    <property type="match status" value="1"/>
</dbReference>
<dbReference type="PROSITE" id="PS51387">
    <property type="entry name" value="FAD_PCMH"/>
    <property type="match status" value="1"/>
</dbReference>
<reference evidence="5 6" key="1">
    <citation type="submission" date="2012-11" db="EMBL/GenBank/DDBJ databases">
        <title>Whole genome sequence of Acidisphaera rubrifaciens HS-AP3.</title>
        <authorList>
            <person name="Azuma Y."/>
            <person name="Higashiura N."/>
            <person name="Hirakawa H."/>
            <person name="Matsushita K."/>
        </authorList>
    </citation>
    <scope>NUCLEOTIDE SEQUENCE [LARGE SCALE GENOMIC DNA]</scope>
    <source>
        <strain evidence="5 6">HS-AP3</strain>
    </source>
</reference>
<dbReference type="Gene3D" id="3.30.43.10">
    <property type="entry name" value="Uridine Diphospho-n-acetylenolpyruvylglucosamine Reductase, domain 2"/>
    <property type="match status" value="1"/>
</dbReference>
<accession>A0A0D6P515</accession>
<evidence type="ECO:0000256" key="2">
    <source>
        <dbReference type="ARBA" id="ARBA00022827"/>
    </source>
</evidence>
<dbReference type="SUPFAM" id="SSF55447">
    <property type="entry name" value="CO dehydrogenase flavoprotein C-terminal domain-like"/>
    <property type="match status" value="1"/>
</dbReference>
<dbReference type="InterPro" id="IPR016166">
    <property type="entry name" value="FAD-bd_PCMH"/>
</dbReference>
<evidence type="ECO:0000259" key="4">
    <source>
        <dbReference type="PROSITE" id="PS51387"/>
    </source>
</evidence>
<dbReference type="Gene3D" id="3.30.465.10">
    <property type="match status" value="1"/>
</dbReference>
<evidence type="ECO:0000256" key="1">
    <source>
        <dbReference type="ARBA" id="ARBA00022630"/>
    </source>
</evidence>
<keyword evidence="2" id="KW-0274">FAD</keyword>
<keyword evidence="1" id="KW-0285">Flavoprotein</keyword>
<evidence type="ECO:0000313" key="6">
    <source>
        <dbReference type="Proteomes" id="UP000032680"/>
    </source>
</evidence>
<dbReference type="InterPro" id="IPR051312">
    <property type="entry name" value="Diverse_Substr_Oxidored"/>
</dbReference>
<dbReference type="InterPro" id="IPR036318">
    <property type="entry name" value="FAD-bd_PCMH-like_sf"/>
</dbReference>
<dbReference type="OrthoDB" id="9793944at2"/>
<sequence length="265" mass="27589">MYDFAYAKPTSVAEAVKAMGGEDAKALAGGQTFIPVLKQRLNKPATVVDLGKLGLTGIKVEGSALVIGAMTRHADIAASKEVTTHIPGLAEQASWIGDISVRHRGTMGGSLANNDPAACYPSAVLALGGTIKTDRREIKADDYFQGMFTTALEPDELIVSITLPFAKQSAYEKFRNPASRYAMVGVFVAKTAAGVRVAVTGAGQNGVFRHTAMEAALAKSFTPDAIAGVATPAGDLNSDIHGSAEYRAHLVGVMAKRAVAKAAAR</sequence>
<dbReference type="RefSeq" id="WP_048860745.1">
    <property type="nucleotide sequence ID" value="NZ_BANB01000171.1"/>
</dbReference>
<name>A0A0D6P515_9PROT</name>
<dbReference type="Proteomes" id="UP000032680">
    <property type="component" value="Unassembled WGS sequence"/>
</dbReference>
<dbReference type="InterPro" id="IPR002346">
    <property type="entry name" value="Mopterin_DH_FAD-bd"/>
</dbReference>
<gene>
    <name evidence="5" type="ORF">Asru_0171_02</name>
</gene>
<dbReference type="InterPro" id="IPR005107">
    <property type="entry name" value="CO_DH_flav_C"/>
</dbReference>
<evidence type="ECO:0000256" key="3">
    <source>
        <dbReference type="ARBA" id="ARBA00023002"/>
    </source>
</evidence>
<feature type="domain" description="FAD-binding PCMH-type" evidence="4">
    <location>
        <begin position="1"/>
        <end position="168"/>
    </location>
</feature>
<dbReference type="GO" id="GO:0071949">
    <property type="term" value="F:FAD binding"/>
    <property type="evidence" value="ECO:0007669"/>
    <property type="project" value="InterPro"/>
</dbReference>
<evidence type="ECO:0000313" key="5">
    <source>
        <dbReference type="EMBL" id="GAN76855.1"/>
    </source>
</evidence>
<dbReference type="EMBL" id="BANB01000171">
    <property type="protein sequence ID" value="GAN76855.1"/>
    <property type="molecule type" value="Genomic_DNA"/>
</dbReference>
<dbReference type="GO" id="GO:0016491">
    <property type="term" value="F:oxidoreductase activity"/>
    <property type="evidence" value="ECO:0007669"/>
    <property type="project" value="UniProtKB-KW"/>
</dbReference>
<dbReference type="Pfam" id="PF00941">
    <property type="entry name" value="FAD_binding_5"/>
    <property type="match status" value="1"/>
</dbReference>
<keyword evidence="3" id="KW-0560">Oxidoreductase</keyword>
<dbReference type="AlphaFoldDB" id="A0A0D6P515"/>
<organism evidence="5 6">
    <name type="scientific">Acidisphaera rubrifaciens HS-AP3</name>
    <dbReference type="NCBI Taxonomy" id="1231350"/>
    <lineage>
        <taxon>Bacteria</taxon>
        <taxon>Pseudomonadati</taxon>
        <taxon>Pseudomonadota</taxon>
        <taxon>Alphaproteobacteria</taxon>
        <taxon>Acetobacterales</taxon>
        <taxon>Acetobacteraceae</taxon>
        <taxon>Acidisphaera</taxon>
    </lineage>
</organism>
<comment type="caution">
    <text evidence="5">The sequence shown here is derived from an EMBL/GenBank/DDBJ whole genome shotgun (WGS) entry which is preliminary data.</text>
</comment>
<dbReference type="InterPro" id="IPR036683">
    <property type="entry name" value="CO_DH_flav_C_dom_sf"/>
</dbReference>
<dbReference type="InterPro" id="IPR016169">
    <property type="entry name" value="FAD-bd_PCMH_sub2"/>
</dbReference>
<proteinExistence type="predicted"/>
<dbReference type="SMART" id="SM01092">
    <property type="entry name" value="CO_deh_flav_C"/>
    <property type="match status" value="1"/>
</dbReference>